<evidence type="ECO:0000256" key="3">
    <source>
        <dbReference type="ARBA" id="ARBA00022589"/>
    </source>
</evidence>
<evidence type="ECO:0000256" key="2">
    <source>
        <dbReference type="ARBA" id="ARBA00005466"/>
    </source>
</evidence>
<evidence type="ECO:0000256" key="10">
    <source>
        <dbReference type="ARBA" id="ARBA00045734"/>
    </source>
</evidence>
<keyword evidence="4" id="KW-0285">Flavoprotein</keyword>
<dbReference type="InterPro" id="IPR036318">
    <property type="entry name" value="FAD-bd_PCMH-like_sf"/>
</dbReference>
<dbReference type="Gene3D" id="3.40.462.20">
    <property type="match status" value="1"/>
</dbReference>
<proteinExistence type="inferred from homology"/>
<dbReference type="Pfam" id="PF01565">
    <property type="entry name" value="FAD_binding_4"/>
    <property type="match status" value="1"/>
</dbReference>
<comment type="caution">
    <text evidence="12">The sequence shown here is derived from an EMBL/GenBank/DDBJ whole genome shotgun (WGS) entry which is preliminary data.</text>
</comment>
<sequence>MELYAAETTLFFFFKMKNPNAFWVSISFMFLISCPALADIPGFQECMVRTLRNQVTADYIFTSSSSLFLPVLRSHIQNARFNTSDTPKPLIIVTPRTESEVQAVIRCAKDQDLQVRVRGGGHDHEGLSHTSFFGNQFLILDLVNFKNITVDPAKKTAWVGGGSTLGELYYRISEKSRNLGFPAGLCPSVGVGGHISGGGHGMMSRKYGLAADNVIDARLVDAQGRILNRKSMGKDLFWAIRGGGGNTFGVILEWKLRLVDIPENVTVFTIRRSLKQKATKLVHKWQTVAPMLPKELFIRVMAYGEQNTIIAEFKSLFLGPTHEVLLILNEMFPELGVTRQDLAEISWAKSVLYLEGFPLGTPVQALLNRIANNGNPFYFKSKSDFVKDAIPINAFEGVWNFLHENNSGFIMLSPYGGRMAEISESSIPFPHRAGNLYNIQYWTNWSEGGDDASQIQMSWIRRLYGYFTPFVSKSPRKASLNYRDLDIGPHNSLDSSSYEDAKFWGTKYFNKNFDKLVRVKTKVDPHNFFRNEQSIPPKKILS</sequence>
<dbReference type="EMBL" id="CAMAPE010000031">
    <property type="protein sequence ID" value="CAH9094319.1"/>
    <property type="molecule type" value="Genomic_DNA"/>
</dbReference>
<comment type="similarity">
    <text evidence="2">Belongs to the oxygen-dependent FAD-linked oxidoreductase family.</text>
</comment>
<protein>
    <recommendedName>
        <fullName evidence="11">FAD-binding PCMH-type domain-containing protein</fullName>
    </recommendedName>
</protein>
<dbReference type="AlphaFoldDB" id="A0A9P0Z989"/>
<comment type="cofactor">
    <cofactor evidence="1">
        <name>FAD</name>
        <dbReference type="ChEBI" id="CHEBI:57692"/>
    </cofactor>
</comment>
<evidence type="ECO:0000256" key="7">
    <source>
        <dbReference type="ARBA" id="ARBA00023002"/>
    </source>
</evidence>
<dbReference type="GO" id="GO:0016491">
    <property type="term" value="F:oxidoreductase activity"/>
    <property type="evidence" value="ECO:0007669"/>
    <property type="project" value="UniProtKB-KW"/>
</dbReference>
<dbReference type="InterPro" id="IPR006093">
    <property type="entry name" value="Oxy_OxRdtase_FAD_BS"/>
</dbReference>
<dbReference type="InterPro" id="IPR016169">
    <property type="entry name" value="FAD-bd_PCMH_sub2"/>
</dbReference>
<keyword evidence="7" id="KW-0560">Oxidoreductase</keyword>
<dbReference type="PROSITE" id="PS51387">
    <property type="entry name" value="FAD_PCMH"/>
    <property type="match status" value="1"/>
</dbReference>
<dbReference type="Proteomes" id="UP001152484">
    <property type="component" value="Unassembled WGS sequence"/>
</dbReference>
<dbReference type="Pfam" id="PF08031">
    <property type="entry name" value="BBE"/>
    <property type="match status" value="1"/>
</dbReference>
<evidence type="ECO:0000256" key="4">
    <source>
        <dbReference type="ARBA" id="ARBA00022630"/>
    </source>
</evidence>
<keyword evidence="8" id="KW-0325">Glycoprotein</keyword>
<evidence type="ECO:0000256" key="6">
    <source>
        <dbReference type="ARBA" id="ARBA00022827"/>
    </source>
</evidence>
<evidence type="ECO:0000313" key="13">
    <source>
        <dbReference type="Proteomes" id="UP001152484"/>
    </source>
</evidence>
<evidence type="ECO:0000256" key="1">
    <source>
        <dbReference type="ARBA" id="ARBA00001974"/>
    </source>
</evidence>
<dbReference type="InterPro" id="IPR016166">
    <property type="entry name" value="FAD-bd_PCMH"/>
</dbReference>
<keyword evidence="5" id="KW-0732">Signal</keyword>
<reference evidence="12" key="1">
    <citation type="submission" date="2022-07" db="EMBL/GenBank/DDBJ databases">
        <authorList>
            <person name="Macas J."/>
            <person name="Novak P."/>
            <person name="Neumann P."/>
        </authorList>
    </citation>
    <scope>NUCLEOTIDE SEQUENCE</scope>
</reference>
<dbReference type="InterPro" id="IPR006094">
    <property type="entry name" value="Oxid_FAD_bind_N"/>
</dbReference>
<dbReference type="Gene3D" id="3.30.43.10">
    <property type="entry name" value="Uridine Diphospho-n-acetylenolpyruvylglucosamine Reductase, domain 2"/>
    <property type="match status" value="1"/>
</dbReference>
<dbReference type="InterPro" id="IPR012951">
    <property type="entry name" value="BBE"/>
</dbReference>
<name>A0A9P0Z989_CUSEU</name>
<evidence type="ECO:0000256" key="8">
    <source>
        <dbReference type="ARBA" id="ARBA00023180"/>
    </source>
</evidence>
<organism evidence="12 13">
    <name type="scientific">Cuscuta europaea</name>
    <name type="common">European dodder</name>
    <dbReference type="NCBI Taxonomy" id="41803"/>
    <lineage>
        <taxon>Eukaryota</taxon>
        <taxon>Viridiplantae</taxon>
        <taxon>Streptophyta</taxon>
        <taxon>Embryophyta</taxon>
        <taxon>Tracheophyta</taxon>
        <taxon>Spermatophyta</taxon>
        <taxon>Magnoliopsida</taxon>
        <taxon>eudicotyledons</taxon>
        <taxon>Gunneridae</taxon>
        <taxon>Pentapetalae</taxon>
        <taxon>asterids</taxon>
        <taxon>lamiids</taxon>
        <taxon>Solanales</taxon>
        <taxon>Convolvulaceae</taxon>
        <taxon>Cuscuteae</taxon>
        <taxon>Cuscuta</taxon>
        <taxon>Cuscuta subgen. Cuscuta</taxon>
    </lineage>
</organism>
<evidence type="ECO:0000259" key="11">
    <source>
        <dbReference type="PROSITE" id="PS51387"/>
    </source>
</evidence>
<dbReference type="OrthoDB" id="407275at2759"/>
<dbReference type="Gene3D" id="3.30.465.10">
    <property type="match status" value="1"/>
</dbReference>
<keyword evidence="6" id="KW-0274">FAD</keyword>
<evidence type="ECO:0000313" key="12">
    <source>
        <dbReference type="EMBL" id="CAH9094319.1"/>
    </source>
</evidence>
<dbReference type="GO" id="GO:0071949">
    <property type="term" value="F:FAD binding"/>
    <property type="evidence" value="ECO:0007669"/>
    <property type="project" value="InterPro"/>
</dbReference>
<dbReference type="SUPFAM" id="SSF56176">
    <property type="entry name" value="FAD-binding/transporter-associated domain-like"/>
    <property type="match status" value="1"/>
</dbReference>
<comment type="function">
    <text evidence="10">Involved in the biosynthesis of pyridine alkaloid natural products, leading mainly to the production of anabasine, anatabine, nicotine and nornicotine, effective deterrents against herbivores with antiparasitic and pesticide properties (neurotoxins); nornicotine serves as the precursor in the synthesis of the carcinogen compound N'-nitrosonornicotine (NNN). Catalyzes a late oxidation step subsequent to the pyridine ring condensation reaction in the biosynthesis of alkaloids.</text>
</comment>
<keyword evidence="13" id="KW-1185">Reference proteome</keyword>
<comment type="pathway">
    <text evidence="9">Alkaloid biosynthesis; nicotine biosynthesis.</text>
</comment>
<accession>A0A9P0Z989</accession>
<gene>
    <name evidence="12" type="ORF">CEURO_LOCUS12692</name>
</gene>
<keyword evidence="3" id="KW-0017">Alkaloid metabolism</keyword>
<dbReference type="InterPro" id="IPR016167">
    <property type="entry name" value="FAD-bd_PCMH_sub1"/>
</dbReference>
<dbReference type="PANTHER" id="PTHR32448">
    <property type="entry name" value="OS08G0158400 PROTEIN"/>
    <property type="match status" value="1"/>
</dbReference>
<evidence type="ECO:0000256" key="9">
    <source>
        <dbReference type="ARBA" id="ARBA00034114"/>
    </source>
</evidence>
<dbReference type="PROSITE" id="PS00862">
    <property type="entry name" value="OX2_COVAL_FAD"/>
    <property type="match status" value="1"/>
</dbReference>
<evidence type="ECO:0000256" key="5">
    <source>
        <dbReference type="ARBA" id="ARBA00022729"/>
    </source>
</evidence>
<feature type="domain" description="FAD-binding PCMH-type" evidence="11">
    <location>
        <begin position="85"/>
        <end position="261"/>
    </location>
</feature>